<evidence type="ECO:0000259" key="4">
    <source>
        <dbReference type="PROSITE" id="PS50949"/>
    </source>
</evidence>
<dbReference type="CDD" id="cd07377">
    <property type="entry name" value="WHTH_GntR"/>
    <property type="match status" value="1"/>
</dbReference>
<evidence type="ECO:0000256" key="1">
    <source>
        <dbReference type="ARBA" id="ARBA00023015"/>
    </source>
</evidence>
<evidence type="ECO:0000313" key="6">
    <source>
        <dbReference type="Proteomes" id="UP000219573"/>
    </source>
</evidence>
<keyword evidence="3" id="KW-0804">Transcription</keyword>
<dbReference type="InterPro" id="IPR000524">
    <property type="entry name" value="Tscrpt_reg_HTH_GntR"/>
</dbReference>
<dbReference type="InterPro" id="IPR050679">
    <property type="entry name" value="Bact_HTH_transcr_reg"/>
</dbReference>
<dbReference type="PANTHER" id="PTHR44846:SF1">
    <property type="entry name" value="MANNOSYL-D-GLYCERATE TRANSPORT_METABOLISM SYSTEM REPRESSOR MNGR-RELATED"/>
    <property type="match status" value="1"/>
</dbReference>
<dbReference type="SMART" id="SM00345">
    <property type="entry name" value="HTH_GNTR"/>
    <property type="match status" value="1"/>
</dbReference>
<gene>
    <name evidence="5" type="ORF">SAMN06265827_106124</name>
</gene>
<protein>
    <submittedName>
        <fullName evidence="5">GntR family transcriptional regulator</fullName>
    </submittedName>
</protein>
<dbReference type="PANTHER" id="PTHR44846">
    <property type="entry name" value="MANNOSYL-D-GLYCERATE TRANSPORT/METABOLISM SYSTEM REPRESSOR MNGR-RELATED"/>
    <property type="match status" value="1"/>
</dbReference>
<dbReference type="InterPro" id="IPR036390">
    <property type="entry name" value="WH_DNA-bd_sf"/>
</dbReference>
<reference evidence="6" key="1">
    <citation type="submission" date="2017-09" db="EMBL/GenBank/DDBJ databases">
        <authorList>
            <person name="Varghese N."/>
            <person name="Submissions S."/>
        </authorList>
    </citation>
    <scope>NUCLEOTIDE SEQUENCE [LARGE SCALE GENOMIC DNA]</scope>
    <source>
        <strain evidence="6">MSL47</strain>
    </source>
</reference>
<proteinExistence type="predicted"/>
<dbReference type="SUPFAM" id="SSF46785">
    <property type="entry name" value="Winged helix' DNA-binding domain"/>
    <property type="match status" value="1"/>
</dbReference>
<dbReference type="InterPro" id="IPR011663">
    <property type="entry name" value="UTRA"/>
</dbReference>
<dbReference type="STRING" id="1413210.U472_03945"/>
<keyword evidence="6" id="KW-1185">Reference proteome</keyword>
<name>A0A285GCE6_9FIRM</name>
<dbReference type="Gene3D" id="1.10.10.10">
    <property type="entry name" value="Winged helix-like DNA-binding domain superfamily/Winged helix DNA-binding domain"/>
    <property type="match status" value="1"/>
</dbReference>
<dbReference type="SUPFAM" id="SSF64288">
    <property type="entry name" value="Chorismate lyase-like"/>
    <property type="match status" value="1"/>
</dbReference>
<keyword evidence="2" id="KW-0238">DNA-binding</keyword>
<dbReference type="OrthoDB" id="457376at2"/>
<sequence>MRLDESSPIPLYYQLENIIRRRIEIGEYKPGERIPSLNQLNEEFNLSKVTISKAVANLIEEGILYRERGQGTFVSEEKVKDFSETTGFTETMIEEGRKPSTKVISQDLVSPSELICDKLMINDKQKVILTVRIRIADEIPVAFEKSYIPYAVAPKLLELDLSKDSIYQHLREEGYSLNKTIQEIEAIEADKELSDLLEVKRGKAILKRKRLTFSNGNPVEFSFSFYPGDRYVITTESISTT</sequence>
<dbReference type="AlphaFoldDB" id="A0A285GCE6"/>
<dbReference type="Proteomes" id="UP000219573">
    <property type="component" value="Unassembled WGS sequence"/>
</dbReference>
<dbReference type="GO" id="GO:0045892">
    <property type="term" value="P:negative regulation of DNA-templated transcription"/>
    <property type="evidence" value="ECO:0007669"/>
    <property type="project" value="TreeGrafter"/>
</dbReference>
<dbReference type="Pfam" id="PF00392">
    <property type="entry name" value="GntR"/>
    <property type="match status" value="1"/>
</dbReference>
<dbReference type="GO" id="GO:0003677">
    <property type="term" value="F:DNA binding"/>
    <property type="evidence" value="ECO:0007669"/>
    <property type="project" value="UniProtKB-KW"/>
</dbReference>
<evidence type="ECO:0000256" key="2">
    <source>
        <dbReference type="ARBA" id="ARBA00023125"/>
    </source>
</evidence>
<dbReference type="SMART" id="SM00866">
    <property type="entry name" value="UTRA"/>
    <property type="match status" value="1"/>
</dbReference>
<dbReference type="GO" id="GO:0003700">
    <property type="term" value="F:DNA-binding transcription factor activity"/>
    <property type="evidence" value="ECO:0007669"/>
    <property type="project" value="InterPro"/>
</dbReference>
<dbReference type="EMBL" id="OBDZ01000006">
    <property type="protein sequence ID" value="SNY21135.1"/>
    <property type="molecule type" value="Genomic_DNA"/>
</dbReference>
<organism evidence="5 6">
    <name type="scientific">Orenia metallireducens</name>
    <dbReference type="NCBI Taxonomy" id="1413210"/>
    <lineage>
        <taxon>Bacteria</taxon>
        <taxon>Bacillati</taxon>
        <taxon>Bacillota</taxon>
        <taxon>Clostridia</taxon>
        <taxon>Halanaerobiales</taxon>
        <taxon>Halobacteroidaceae</taxon>
        <taxon>Orenia</taxon>
    </lineage>
</organism>
<accession>A0A285GCE6</accession>
<dbReference type="PROSITE" id="PS50949">
    <property type="entry name" value="HTH_GNTR"/>
    <property type="match status" value="1"/>
</dbReference>
<feature type="domain" description="HTH gntR-type" evidence="4">
    <location>
        <begin position="9"/>
        <end position="77"/>
    </location>
</feature>
<dbReference type="InterPro" id="IPR028978">
    <property type="entry name" value="Chorismate_lyase_/UTRA_dom_sf"/>
</dbReference>
<dbReference type="InterPro" id="IPR036388">
    <property type="entry name" value="WH-like_DNA-bd_sf"/>
</dbReference>
<dbReference type="RefSeq" id="WP_097017149.1">
    <property type="nucleotide sequence ID" value="NZ_OBDZ01000006.1"/>
</dbReference>
<dbReference type="Gene3D" id="3.40.1410.10">
    <property type="entry name" value="Chorismate lyase-like"/>
    <property type="match status" value="1"/>
</dbReference>
<dbReference type="Pfam" id="PF07702">
    <property type="entry name" value="UTRA"/>
    <property type="match status" value="1"/>
</dbReference>
<evidence type="ECO:0000313" key="5">
    <source>
        <dbReference type="EMBL" id="SNY21135.1"/>
    </source>
</evidence>
<evidence type="ECO:0000256" key="3">
    <source>
        <dbReference type="ARBA" id="ARBA00023163"/>
    </source>
</evidence>
<keyword evidence="1" id="KW-0805">Transcription regulation</keyword>
<dbReference type="FunFam" id="1.10.10.10:FF:000079">
    <property type="entry name" value="GntR family transcriptional regulator"/>
    <property type="match status" value="1"/>
</dbReference>